<keyword evidence="2" id="KW-0433">Leucine-rich repeat</keyword>
<accession>A0A6N2KLM5</accession>
<dbReference type="SUPFAM" id="SSF52058">
    <property type="entry name" value="L domain-like"/>
    <property type="match status" value="1"/>
</dbReference>
<dbReference type="AlphaFoldDB" id="A0A6N2KLM5"/>
<organism evidence="4">
    <name type="scientific">Salix viminalis</name>
    <name type="common">Common osier</name>
    <name type="synonym">Basket willow</name>
    <dbReference type="NCBI Taxonomy" id="40686"/>
    <lineage>
        <taxon>Eukaryota</taxon>
        <taxon>Viridiplantae</taxon>
        <taxon>Streptophyta</taxon>
        <taxon>Embryophyta</taxon>
        <taxon>Tracheophyta</taxon>
        <taxon>Spermatophyta</taxon>
        <taxon>Magnoliopsida</taxon>
        <taxon>eudicotyledons</taxon>
        <taxon>Gunneridae</taxon>
        <taxon>Pentapetalae</taxon>
        <taxon>rosids</taxon>
        <taxon>fabids</taxon>
        <taxon>Malpighiales</taxon>
        <taxon>Salicaceae</taxon>
        <taxon>Saliceae</taxon>
        <taxon>Salix</taxon>
    </lineage>
</organism>
<reference evidence="4" key="1">
    <citation type="submission" date="2019-03" db="EMBL/GenBank/DDBJ databases">
        <authorList>
            <person name="Mank J."/>
            <person name="Almeida P."/>
        </authorList>
    </citation>
    <scope>NUCLEOTIDE SEQUENCE</scope>
    <source>
        <strain evidence="4">78183</strain>
    </source>
</reference>
<comment type="similarity">
    <text evidence="1">Belongs to the RLP family.</text>
</comment>
<evidence type="ECO:0000256" key="1">
    <source>
        <dbReference type="ARBA" id="ARBA00009592"/>
    </source>
</evidence>
<dbReference type="InterPro" id="IPR051502">
    <property type="entry name" value="RLP_Defense_Trigger"/>
</dbReference>
<dbReference type="EMBL" id="CAADRP010000347">
    <property type="protein sequence ID" value="VFU27296.1"/>
    <property type="molecule type" value="Genomic_DNA"/>
</dbReference>
<protein>
    <submittedName>
        <fullName evidence="4">Uncharacterized protein</fullName>
    </submittedName>
</protein>
<dbReference type="Gene3D" id="3.80.10.10">
    <property type="entry name" value="Ribonuclease Inhibitor"/>
    <property type="match status" value="1"/>
</dbReference>
<keyword evidence="3" id="KW-0677">Repeat</keyword>
<sequence>MYGKSDIPSTTKSFFQSLDNPYVVEPTIQPFKLKSFDGSDNKIYAEEDDHNLSPKFQLESLYLSSHGQGRVPKLVDREQHIPESLYLENCSFRSILTAKEFSCESVILSISMNYFQGQIPAEIGAYLPGLQVLMMSDNFDGSIPSSLGSMSSCNC</sequence>
<dbReference type="InterPro" id="IPR032675">
    <property type="entry name" value="LRR_dom_sf"/>
</dbReference>
<evidence type="ECO:0000256" key="2">
    <source>
        <dbReference type="ARBA" id="ARBA00022614"/>
    </source>
</evidence>
<evidence type="ECO:0000256" key="3">
    <source>
        <dbReference type="ARBA" id="ARBA00022737"/>
    </source>
</evidence>
<name>A0A6N2KLM5_SALVM</name>
<evidence type="ECO:0000313" key="4">
    <source>
        <dbReference type="EMBL" id="VFU27296.1"/>
    </source>
</evidence>
<dbReference type="PANTHER" id="PTHR48062:SF21">
    <property type="entry name" value="RECEPTOR-LIKE PROTEIN 12"/>
    <property type="match status" value="1"/>
</dbReference>
<proteinExistence type="inferred from homology"/>
<gene>
    <name evidence="4" type="ORF">SVIM_LOCUS80506</name>
</gene>
<dbReference type="PANTHER" id="PTHR48062">
    <property type="entry name" value="RECEPTOR-LIKE PROTEIN 14"/>
    <property type="match status" value="1"/>
</dbReference>